<organism evidence="2 3">
    <name type="scientific">Blomia tropicalis</name>
    <name type="common">Mite</name>
    <dbReference type="NCBI Taxonomy" id="40697"/>
    <lineage>
        <taxon>Eukaryota</taxon>
        <taxon>Metazoa</taxon>
        <taxon>Ecdysozoa</taxon>
        <taxon>Arthropoda</taxon>
        <taxon>Chelicerata</taxon>
        <taxon>Arachnida</taxon>
        <taxon>Acari</taxon>
        <taxon>Acariformes</taxon>
        <taxon>Sarcoptiformes</taxon>
        <taxon>Astigmata</taxon>
        <taxon>Glycyphagoidea</taxon>
        <taxon>Echimyopodidae</taxon>
        <taxon>Blomia</taxon>
    </lineage>
</organism>
<dbReference type="EMBL" id="JAPWDV010000004">
    <property type="protein sequence ID" value="KAJ6215372.1"/>
    <property type="molecule type" value="Genomic_DNA"/>
</dbReference>
<comment type="caution">
    <text evidence="2">The sequence shown here is derived from an EMBL/GenBank/DDBJ whole genome shotgun (WGS) entry which is preliminary data.</text>
</comment>
<accession>A0A9Q0M0X1</accession>
<dbReference type="Proteomes" id="UP001142055">
    <property type="component" value="Chromosome 4"/>
</dbReference>
<name>A0A9Q0M0X1_BLOTA</name>
<keyword evidence="3" id="KW-1185">Reference proteome</keyword>
<proteinExistence type="predicted"/>
<evidence type="ECO:0000313" key="3">
    <source>
        <dbReference type="Proteomes" id="UP001142055"/>
    </source>
</evidence>
<feature type="compositionally biased region" description="Polar residues" evidence="1">
    <location>
        <begin position="42"/>
        <end position="51"/>
    </location>
</feature>
<feature type="region of interest" description="Disordered" evidence="1">
    <location>
        <begin position="24"/>
        <end position="74"/>
    </location>
</feature>
<gene>
    <name evidence="2" type="ORF">RDWZM_009872</name>
</gene>
<evidence type="ECO:0000313" key="2">
    <source>
        <dbReference type="EMBL" id="KAJ6215372.1"/>
    </source>
</evidence>
<protein>
    <submittedName>
        <fullName evidence="2">Uncharacterized protein</fullName>
    </submittedName>
</protein>
<sequence length="74" mass="8497">MDFAKELRISHAIGRWENLMKQQIEKKDAETQTDSIDEQHENQMTTSSATSVAILDQENPENDPTEAQKCIFCK</sequence>
<feature type="non-terminal residue" evidence="2">
    <location>
        <position position="74"/>
    </location>
</feature>
<dbReference type="AlphaFoldDB" id="A0A9Q0M0X1"/>
<evidence type="ECO:0000256" key="1">
    <source>
        <dbReference type="SAM" id="MobiDB-lite"/>
    </source>
</evidence>
<reference evidence="2" key="1">
    <citation type="submission" date="2022-12" db="EMBL/GenBank/DDBJ databases">
        <title>Genome assemblies of Blomia tropicalis.</title>
        <authorList>
            <person name="Cui Y."/>
        </authorList>
    </citation>
    <scope>NUCLEOTIDE SEQUENCE</scope>
    <source>
        <tissue evidence="2">Adult mites</tissue>
    </source>
</reference>